<dbReference type="InterPro" id="IPR021782">
    <property type="entry name" value="DUF3347"/>
</dbReference>
<evidence type="ECO:0000256" key="1">
    <source>
        <dbReference type="SAM" id="SignalP"/>
    </source>
</evidence>
<accession>A0A239KL09</accession>
<name>A0A239KL09_EKHLU</name>
<feature type="signal peptide" evidence="1">
    <location>
        <begin position="1"/>
        <end position="20"/>
    </location>
</feature>
<proteinExistence type="predicted"/>
<keyword evidence="1" id="KW-0732">Signal</keyword>
<feature type="chain" id="PRO_5012873386" description="DUF3347 domain-containing protein" evidence="1">
    <location>
        <begin position="21"/>
        <end position="163"/>
    </location>
</feature>
<dbReference type="EMBL" id="FZPD01000004">
    <property type="protein sequence ID" value="SNT18279.1"/>
    <property type="molecule type" value="Genomic_DNA"/>
</dbReference>
<evidence type="ECO:0000313" key="4">
    <source>
        <dbReference type="Proteomes" id="UP000198393"/>
    </source>
</evidence>
<organism evidence="3 4">
    <name type="scientific">Ekhidna lutea</name>
    <dbReference type="NCBI Taxonomy" id="447679"/>
    <lineage>
        <taxon>Bacteria</taxon>
        <taxon>Pseudomonadati</taxon>
        <taxon>Bacteroidota</taxon>
        <taxon>Cytophagia</taxon>
        <taxon>Cytophagales</taxon>
        <taxon>Reichenbachiellaceae</taxon>
        <taxon>Ekhidna</taxon>
    </lineage>
</organism>
<reference evidence="3 4" key="1">
    <citation type="submission" date="2017-06" db="EMBL/GenBank/DDBJ databases">
        <authorList>
            <person name="Kim H.J."/>
            <person name="Triplett B.A."/>
        </authorList>
    </citation>
    <scope>NUCLEOTIDE SEQUENCE [LARGE SCALE GENOMIC DNA]</scope>
    <source>
        <strain evidence="3 4">DSM 19307</strain>
    </source>
</reference>
<dbReference type="AlphaFoldDB" id="A0A239KL09"/>
<sequence length="163" mass="17409">MKTTLLTLGLALAIASCSSAKKEEKAETKEAAKTEVMEASTGISDYMSLKDALVQTDASAAKDAATKLAESATNENWNADIVNAVKTIASSDDVEAQRTAFKTVTDGLIASLKANDSEDGVYVQYCPMAFDNTGASWLSMSDQIRNPYFGDKMLKCGKVTEEL</sequence>
<keyword evidence="4" id="KW-1185">Reference proteome</keyword>
<dbReference type="PROSITE" id="PS51257">
    <property type="entry name" value="PROKAR_LIPOPROTEIN"/>
    <property type="match status" value="1"/>
</dbReference>
<protein>
    <recommendedName>
        <fullName evidence="2">DUF3347 domain-containing protein</fullName>
    </recommendedName>
</protein>
<dbReference type="Pfam" id="PF11827">
    <property type="entry name" value="DUF3347"/>
    <property type="match status" value="1"/>
</dbReference>
<evidence type="ECO:0000259" key="2">
    <source>
        <dbReference type="Pfam" id="PF11827"/>
    </source>
</evidence>
<evidence type="ECO:0000313" key="3">
    <source>
        <dbReference type="EMBL" id="SNT18279.1"/>
    </source>
</evidence>
<dbReference type="RefSeq" id="WP_089357391.1">
    <property type="nucleotide sequence ID" value="NZ_FZPD01000004.1"/>
</dbReference>
<dbReference type="OrthoDB" id="5513217at2"/>
<dbReference type="Proteomes" id="UP000198393">
    <property type="component" value="Unassembled WGS sequence"/>
</dbReference>
<gene>
    <name evidence="3" type="ORF">SAMN05421640_2707</name>
</gene>
<feature type="domain" description="DUF3347" evidence="2">
    <location>
        <begin position="44"/>
        <end position="118"/>
    </location>
</feature>